<dbReference type="GO" id="GO:0006313">
    <property type="term" value="P:DNA transposition"/>
    <property type="evidence" value="ECO:0007669"/>
    <property type="project" value="InterPro"/>
</dbReference>
<keyword evidence="4" id="KW-1185">Reference proteome</keyword>
<dbReference type="InterPro" id="IPR002559">
    <property type="entry name" value="Transposase_11"/>
</dbReference>
<protein>
    <submittedName>
        <fullName evidence="3">ISAs1 family transposase</fullName>
    </submittedName>
</protein>
<feature type="domain" description="H repeat-associated protein N-terminal" evidence="2">
    <location>
        <begin position="26"/>
        <end position="112"/>
    </location>
</feature>
<dbReference type="GO" id="GO:0004803">
    <property type="term" value="F:transposase activity"/>
    <property type="evidence" value="ECO:0007669"/>
    <property type="project" value="InterPro"/>
</dbReference>
<reference evidence="3 4" key="1">
    <citation type="submission" date="2019-01" db="EMBL/GenBank/DDBJ databases">
        <title>Draft genome sequence of Dictyobacter sp. Uno17.</title>
        <authorList>
            <person name="Wang C.M."/>
            <person name="Zheng Y."/>
            <person name="Sakai Y."/>
            <person name="Abe K."/>
            <person name="Yokota A."/>
            <person name="Yabe S."/>
        </authorList>
    </citation>
    <scope>NUCLEOTIDE SEQUENCE [LARGE SCALE GENOMIC DNA]</scope>
    <source>
        <strain evidence="3 4">Uno17</strain>
    </source>
</reference>
<accession>A0A5A5TLA0</accession>
<dbReference type="OrthoDB" id="145986at2"/>
<dbReference type="PANTHER" id="PTHR30298:SF0">
    <property type="entry name" value="PROTEIN YBFL-RELATED"/>
    <property type="match status" value="1"/>
</dbReference>
<organism evidence="3 4">
    <name type="scientific">Dictyobacter arantiisoli</name>
    <dbReference type="NCBI Taxonomy" id="2014874"/>
    <lineage>
        <taxon>Bacteria</taxon>
        <taxon>Bacillati</taxon>
        <taxon>Chloroflexota</taxon>
        <taxon>Ktedonobacteria</taxon>
        <taxon>Ktedonobacterales</taxon>
        <taxon>Dictyobacteraceae</taxon>
        <taxon>Dictyobacter</taxon>
    </lineage>
</organism>
<evidence type="ECO:0000259" key="2">
    <source>
        <dbReference type="Pfam" id="PF13808"/>
    </source>
</evidence>
<dbReference type="Pfam" id="PF13808">
    <property type="entry name" value="DDE_Tnp_1_assoc"/>
    <property type="match status" value="1"/>
</dbReference>
<dbReference type="InterPro" id="IPR032806">
    <property type="entry name" value="YbfD_N"/>
</dbReference>
<dbReference type="GO" id="GO:0003677">
    <property type="term" value="F:DNA binding"/>
    <property type="evidence" value="ECO:0007669"/>
    <property type="project" value="InterPro"/>
</dbReference>
<evidence type="ECO:0000313" key="3">
    <source>
        <dbReference type="EMBL" id="GCF12058.1"/>
    </source>
</evidence>
<evidence type="ECO:0000313" key="4">
    <source>
        <dbReference type="Proteomes" id="UP000322530"/>
    </source>
</evidence>
<dbReference type="AlphaFoldDB" id="A0A5A5TLA0"/>
<name>A0A5A5TLA0_9CHLR</name>
<dbReference type="Pfam" id="PF01609">
    <property type="entry name" value="DDE_Tnp_1"/>
    <property type="match status" value="1"/>
</dbReference>
<dbReference type="NCBIfam" id="NF033564">
    <property type="entry name" value="transpos_ISAs1"/>
    <property type="match status" value="1"/>
</dbReference>
<feature type="domain" description="Transposase IS4-like" evidence="1">
    <location>
        <begin position="137"/>
        <end position="357"/>
    </location>
</feature>
<dbReference type="Proteomes" id="UP000322530">
    <property type="component" value="Unassembled WGS sequence"/>
</dbReference>
<comment type="caution">
    <text evidence="3">The sequence shown here is derived from an EMBL/GenBank/DDBJ whole genome shotgun (WGS) entry which is preliminary data.</text>
</comment>
<sequence>MDYTTLTLKRASVTNEESLSLLSLYEALQALPDPRRAQGRRYELALILCLLVLAKLAGQKSLCGATEWLRHRKVTIAERFGLRRSSLPCQMTYCHVLAAIDAKRLDEILSAFFQRWEAQTRCGEEPSRLLTPQGHADHRHLAIDGKALRATSKQAHPVHQLSCYEVNTGRVLWHCDVREKHNEISDLKPLLTTETVKGRILSLDALHTQRAFCAQTKQLEGDYLLIAKDNQPTLKEDIADLFEDPTPDRRRWQEAETWDKGHGRLEHRQIVCSPDLNDWFAKEWQGIEQVFRIERTTRILKTGESRHEVVYGLSSLSLQKAPAPQILALVREHWAIENRLHWRRDVTLGEDACQTRTGLVPSRLAQLNSTVLSLMDRVGVCNVARQMRYFDASYDKALDLLLTGYCSVF</sequence>
<proteinExistence type="predicted"/>
<gene>
    <name evidence="3" type="ORF">KDI_56220</name>
</gene>
<dbReference type="EMBL" id="BIXY01000243">
    <property type="protein sequence ID" value="GCF12058.1"/>
    <property type="molecule type" value="Genomic_DNA"/>
</dbReference>
<evidence type="ECO:0000259" key="1">
    <source>
        <dbReference type="Pfam" id="PF01609"/>
    </source>
</evidence>
<dbReference type="InterPro" id="IPR051698">
    <property type="entry name" value="Transposase_11-like"/>
</dbReference>
<dbReference type="InterPro" id="IPR047647">
    <property type="entry name" value="ISAs1_transpos"/>
</dbReference>
<dbReference type="PANTHER" id="PTHR30298">
    <property type="entry name" value="H REPEAT-ASSOCIATED PREDICTED TRANSPOSASE"/>
    <property type="match status" value="1"/>
</dbReference>